<sequence length="276" mass="29148">MSEIKAWGFWRAVLAECLGTIVFVFVFIGLSAAIGDRNNSYPDQEIKVALAFGLAVATLAQCLGHVSAAHLNPAITLGLLVSCKISPLRALVYMSAQVVGAVAGSVIVYGTRPETTHSLGVNKLNGVGPGQGFGVEFLLTLQLVLCVLAVTDQRRDVGGFAPLAVGLSVALGPLGHLAGISFTGCGINPAQSFGPAILQDSFDNHWVYWAGPMCAGVVAALLYDYLLAPRKDPCGEKTRGLLCRGSKQEKDHRDPRPLESSRGPNLSTLTDHLKLI</sequence>
<dbReference type="GO" id="GO:0006972">
    <property type="term" value="P:hyperosmotic response"/>
    <property type="evidence" value="ECO:0007669"/>
    <property type="project" value="TreeGrafter"/>
</dbReference>
<dbReference type="GO" id="GO:0003097">
    <property type="term" value="P:renal water transport"/>
    <property type="evidence" value="ECO:0007669"/>
    <property type="project" value="TreeGrafter"/>
</dbReference>
<reference evidence="10" key="2">
    <citation type="submission" date="2025-08" db="UniProtKB">
        <authorList>
            <consortium name="Ensembl"/>
        </authorList>
    </citation>
    <scope>IDENTIFICATION</scope>
</reference>
<dbReference type="STRING" id="69293.ENSGACP00000022968"/>
<feature type="transmembrane region" description="Helical" evidence="9">
    <location>
        <begin position="163"/>
        <end position="187"/>
    </location>
</feature>
<dbReference type="Pfam" id="PF00230">
    <property type="entry name" value="MIP"/>
    <property type="match status" value="1"/>
</dbReference>
<dbReference type="InterPro" id="IPR000425">
    <property type="entry name" value="MIP"/>
</dbReference>
<evidence type="ECO:0000256" key="2">
    <source>
        <dbReference type="ARBA" id="ARBA00006175"/>
    </source>
</evidence>
<dbReference type="Proteomes" id="UP000007635">
    <property type="component" value="Chromosome III"/>
</dbReference>
<dbReference type="GO" id="GO:0015250">
    <property type="term" value="F:water channel activity"/>
    <property type="evidence" value="ECO:0007669"/>
    <property type="project" value="TreeGrafter"/>
</dbReference>
<dbReference type="AlphaFoldDB" id="G3PZC8"/>
<dbReference type="PANTHER" id="PTHR19139:SF161">
    <property type="entry name" value="AQUAPORIN-1"/>
    <property type="match status" value="1"/>
</dbReference>
<reference evidence="10" key="3">
    <citation type="submission" date="2025-09" db="UniProtKB">
        <authorList>
            <consortium name="Ensembl"/>
        </authorList>
    </citation>
    <scope>IDENTIFICATION</scope>
</reference>
<reference evidence="10 11" key="1">
    <citation type="journal article" date="2021" name="G3 (Bethesda)">
        <title>Improved contiguity of the threespine stickleback genome using long-read sequencing.</title>
        <authorList>
            <person name="Nath S."/>
            <person name="Shaw D.E."/>
            <person name="White M.A."/>
        </authorList>
    </citation>
    <scope>NUCLEOTIDE SEQUENCE [LARGE SCALE GENOMIC DNA]</scope>
    <source>
        <strain evidence="10 11">Lake Benthic</strain>
    </source>
</reference>
<dbReference type="GO" id="GO:0015168">
    <property type="term" value="F:glycerol transmembrane transporter activity"/>
    <property type="evidence" value="ECO:0007669"/>
    <property type="project" value="TreeGrafter"/>
</dbReference>
<dbReference type="Ensembl" id="ENSGACT00000023011.2">
    <property type="protein sequence ID" value="ENSGACP00000022968.2"/>
    <property type="gene ID" value="ENSGACG00000017380.2"/>
</dbReference>
<proteinExistence type="inferred from homology"/>
<keyword evidence="3 7" id="KW-0813">Transport</keyword>
<comment type="subcellular location">
    <subcellularLocation>
        <location evidence="1">Membrane</location>
        <topology evidence="1">Multi-pass membrane protein</topology>
    </subcellularLocation>
</comment>
<dbReference type="OMA" id="IKLWSFW"/>
<dbReference type="GO" id="GO:0008519">
    <property type="term" value="F:ammonium channel activity"/>
    <property type="evidence" value="ECO:0007669"/>
    <property type="project" value="TreeGrafter"/>
</dbReference>
<dbReference type="PRINTS" id="PR00783">
    <property type="entry name" value="MINTRINSICP"/>
</dbReference>
<dbReference type="InParanoid" id="G3PZC8"/>
<protein>
    <submittedName>
        <fullName evidence="10">Aquaporin 1a (Colton blood group), tandem duplicate 2</fullName>
    </submittedName>
</protein>
<feature type="compositionally biased region" description="Basic and acidic residues" evidence="8">
    <location>
        <begin position="246"/>
        <end position="259"/>
    </location>
</feature>
<dbReference type="InterPro" id="IPR022357">
    <property type="entry name" value="MIP_CS"/>
</dbReference>
<evidence type="ECO:0000256" key="9">
    <source>
        <dbReference type="SAM" id="Phobius"/>
    </source>
</evidence>
<accession>G3PZC8</accession>
<dbReference type="PANTHER" id="PTHR19139">
    <property type="entry name" value="AQUAPORIN TRANSPORTER"/>
    <property type="match status" value="1"/>
</dbReference>
<keyword evidence="4 7" id="KW-0812">Transmembrane</keyword>
<dbReference type="PROSITE" id="PS00221">
    <property type="entry name" value="MIP"/>
    <property type="match status" value="1"/>
</dbReference>
<evidence type="ECO:0000256" key="3">
    <source>
        <dbReference type="ARBA" id="ARBA00022448"/>
    </source>
</evidence>
<evidence type="ECO:0000256" key="1">
    <source>
        <dbReference type="ARBA" id="ARBA00004141"/>
    </source>
</evidence>
<keyword evidence="6 9" id="KW-0472">Membrane</keyword>
<keyword evidence="11" id="KW-1185">Reference proteome</keyword>
<dbReference type="Gene3D" id="1.20.1080.10">
    <property type="entry name" value="Glycerol uptake facilitator protein"/>
    <property type="match status" value="1"/>
</dbReference>
<name>G3PZC8_GASAC</name>
<feature type="transmembrane region" description="Helical" evidence="9">
    <location>
        <begin position="130"/>
        <end position="151"/>
    </location>
</feature>
<dbReference type="GeneTree" id="ENSGT00940000157015"/>
<organism evidence="10 11">
    <name type="scientific">Gasterosteus aculeatus aculeatus</name>
    <name type="common">three-spined stickleback</name>
    <dbReference type="NCBI Taxonomy" id="481459"/>
    <lineage>
        <taxon>Eukaryota</taxon>
        <taxon>Metazoa</taxon>
        <taxon>Chordata</taxon>
        <taxon>Craniata</taxon>
        <taxon>Vertebrata</taxon>
        <taxon>Euteleostomi</taxon>
        <taxon>Actinopterygii</taxon>
        <taxon>Neopterygii</taxon>
        <taxon>Teleostei</taxon>
        <taxon>Neoteleostei</taxon>
        <taxon>Acanthomorphata</taxon>
        <taxon>Eupercaria</taxon>
        <taxon>Perciformes</taxon>
        <taxon>Cottioidei</taxon>
        <taxon>Gasterosteales</taxon>
        <taxon>Gasterosteidae</taxon>
        <taxon>Gasterosteus</taxon>
    </lineage>
</organism>
<dbReference type="GO" id="GO:0035379">
    <property type="term" value="F:carbon dioxide transmembrane transporter activity"/>
    <property type="evidence" value="ECO:0007669"/>
    <property type="project" value="TreeGrafter"/>
</dbReference>
<dbReference type="CDD" id="cd00333">
    <property type="entry name" value="MIP"/>
    <property type="match status" value="1"/>
</dbReference>
<evidence type="ECO:0000256" key="4">
    <source>
        <dbReference type="ARBA" id="ARBA00022692"/>
    </source>
</evidence>
<evidence type="ECO:0000313" key="11">
    <source>
        <dbReference type="Proteomes" id="UP000007635"/>
    </source>
</evidence>
<evidence type="ECO:0000313" key="10">
    <source>
        <dbReference type="Ensembl" id="ENSGACP00000022968.2"/>
    </source>
</evidence>
<dbReference type="SUPFAM" id="SSF81338">
    <property type="entry name" value="Aquaporin-like"/>
    <property type="match status" value="1"/>
</dbReference>
<evidence type="ECO:0000256" key="7">
    <source>
        <dbReference type="RuleBase" id="RU000477"/>
    </source>
</evidence>
<evidence type="ECO:0000256" key="5">
    <source>
        <dbReference type="ARBA" id="ARBA00022989"/>
    </source>
</evidence>
<dbReference type="GO" id="GO:0016020">
    <property type="term" value="C:membrane"/>
    <property type="evidence" value="ECO:0007669"/>
    <property type="project" value="UniProtKB-SubCell"/>
</dbReference>
<evidence type="ECO:0000256" key="6">
    <source>
        <dbReference type="ARBA" id="ARBA00023136"/>
    </source>
</evidence>
<feature type="transmembrane region" description="Helical" evidence="9">
    <location>
        <begin position="46"/>
        <end position="69"/>
    </location>
</feature>
<evidence type="ECO:0000256" key="8">
    <source>
        <dbReference type="SAM" id="MobiDB-lite"/>
    </source>
</evidence>
<feature type="transmembrane region" description="Helical" evidence="9">
    <location>
        <begin position="12"/>
        <end position="34"/>
    </location>
</feature>
<feature type="transmembrane region" description="Helical" evidence="9">
    <location>
        <begin position="90"/>
        <end position="110"/>
    </location>
</feature>
<comment type="similarity">
    <text evidence="2 7">Belongs to the MIP/aquaporin (TC 1.A.8) family.</text>
</comment>
<feature type="region of interest" description="Disordered" evidence="8">
    <location>
        <begin position="245"/>
        <end position="270"/>
    </location>
</feature>
<dbReference type="NCBIfam" id="TIGR00861">
    <property type="entry name" value="MIP"/>
    <property type="match status" value="1"/>
</dbReference>
<dbReference type="InterPro" id="IPR034294">
    <property type="entry name" value="Aquaporin_transptr"/>
</dbReference>
<feature type="transmembrane region" description="Helical" evidence="9">
    <location>
        <begin position="207"/>
        <end position="227"/>
    </location>
</feature>
<dbReference type="eggNOG" id="KOG0223">
    <property type="taxonomic scope" value="Eukaryota"/>
</dbReference>
<keyword evidence="5 9" id="KW-1133">Transmembrane helix</keyword>
<dbReference type="InterPro" id="IPR023271">
    <property type="entry name" value="Aquaporin-like"/>
</dbReference>